<evidence type="ECO:0000256" key="1">
    <source>
        <dbReference type="ARBA" id="ARBA00004123"/>
    </source>
</evidence>
<organism evidence="8 9">
    <name type="scientific">Acacia crassicarpa</name>
    <name type="common">northern wattle</name>
    <dbReference type="NCBI Taxonomy" id="499986"/>
    <lineage>
        <taxon>Eukaryota</taxon>
        <taxon>Viridiplantae</taxon>
        <taxon>Streptophyta</taxon>
        <taxon>Embryophyta</taxon>
        <taxon>Tracheophyta</taxon>
        <taxon>Spermatophyta</taxon>
        <taxon>Magnoliopsida</taxon>
        <taxon>eudicotyledons</taxon>
        <taxon>Gunneridae</taxon>
        <taxon>Pentapetalae</taxon>
        <taxon>rosids</taxon>
        <taxon>fabids</taxon>
        <taxon>Fabales</taxon>
        <taxon>Fabaceae</taxon>
        <taxon>Caesalpinioideae</taxon>
        <taxon>mimosoid clade</taxon>
        <taxon>Acacieae</taxon>
        <taxon>Acacia</taxon>
    </lineage>
</organism>
<keyword evidence="5" id="KW-0539">Nucleus</keyword>
<feature type="region of interest" description="Disordered" evidence="6">
    <location>
        <begin position="1"/>
        <end position="73"/>
    </location>
</feature>
<dbReference type="Gene3D" id="2.40.330.10">
    <property type="entry name" value="DNA-binding pseudobarrel domain"/>
    <property type="match status" value="1"/>
</dbReference>
<comment type="caution">
    <text evidence="8">The sequence shown here is derived from an EMBL/GenBank/DDBJ whole genome shotgun (WGS) entry which is preliminary data.</text>
</comment>
<evidence type="ECO:0000256" key="5">
    <source>
        <dbReference type="ARBA" id="ARBA00023242"/>
    </source>
</evidence>
<dbReference type="SUPFAM" id="SSF101936">
    <property type="entry name" value="DNA-binding pseudobarrel domain"/>
    <property type="match status" value="1"/>
</dbReference>
<dbReference type="GO" id="GO:0003677">
    <property type="term" value="F:DNA binding"/>
    <property type="evidence" value="ECO:0007669"/>
    <property type="project" value="UniProtKB-KW"/>
</dbReference>
<evidence type="ECO:0000259" key="7">
    <source>
        <dbReference type="PROSITE" id="PS50863"/>
    </source>
</evidence>
<sequence>MNQNIHKQSHNRPEASTRDHPENWKGKAVIDLEIKEESDQEMWDEIGSSESDEDEEEYEESDDKSHDIGEGSNLGSTPPFFTVKLLASAKKGCMCVPTKFFREHMRNVKQEVEIETAKGVWKVTLLPHRKRTRTFARFSRGWSAFTQSNQLEVGGALLFKMIRRGKCPKFIVQRQSEVSG</sequence>
<evidence type="ECO:0000256" key="2">
    <source>
        <dbReference type="ARBA" id="ARBA00023015"/>
    </source>
</evidence>
<dbReference type="InterPro" id="IPR003340">
    <property type="entry name" value="B3_DNA-bd"/>
</dbReference>
<keyword evidence="4" id="KW-0804">Transcription</keyword>
<gene>
    <name evidence="8" type="ORF">QN277_024820</name>
</gene>
<dbReference type="GO" id="GO:0005634">
    <property type="term" value="C:nucleus"/>
    <property type="evidence" value="ECO:0007669"/>
    <property type="project" value="UniProtKB-SubCell"/>
</dbReference>
<evidence type="ECO:0000313" key="9">
    <source>
        <dbReference type="Proteomes" id="UP001293593"/>
    </source>
</evidence>
<evidence type="ECO:0000313" key="8">
    <source>
        <dbReference type="EMBL" id="KAK4268121.1"/>
    </source>
</evidence>
<keyword evidence="9" id="KW-1185">Reference proteome</keyword>
<feature type="compositionally biased region" description="Basic and acidic residues" evidence="6">
    <location>
        <begin position="11"/>
        <end position="37"/>
    </location>
</feature>
<comment type="subcellular location">
    <subcellularLocation>
        <location evidence="1">Nucleus</location>
    </subcellularLocation>
</comment>
<protein>
    <recommendedName>
        <fullName evidence="7">TF-B3 domain-containing protein</fullName>
    </recommendedName>
</protein>
<feature type="domain" description="TF-B3" evidence="7">
    <location>
        <begin position="79"/>
        <end position="176"/>
    </location>
</feature>
<keyword evidence="3" id="KW-0238">DNA-binding</keyword>
<dbReference type="PROSITE" id="PS50863">
    <property type="entry name" value="B3"/>
    <property type="match status" value="1"/>
</dbReference>
<dbReference type="Proteomes" id="UP001293593">
    <property type="component" value="Unassembled WGS sequence"/>
</dbReference>
<evidence type="ECO:0000256" key="3">
    <source>
        <dbReference type="ARBA" id="ARBA00023125"/>
    </source>
</evidence>
<dbReference type="Pfam" id="PF02362">
    <property type="entry name" value="B3"/>
    <property type="match status" value="1"/>
</dbReference>
<dbReference type="SMART" id="SM01019">
    <property type="entry name" value="B3"/>
    <property type="match status" value="1"/>
</dbReference>
<dbReference type="EMBL" id="JAWXYG010000007">
    <property type="protein sequence ID" value="KAK4268121.1"/>
    <property type="molecule type" value="Genomic_DNA"/>
</dbReference>
<proteinExistence type="predicted"/>
<reference evidence="8" key="1">
    <citation type="submission" date="2023-10" db="EMBL/GenBank/DDBJ databases">
        <title>Chromosome-level genome of the transformable northern wattle, Acacia crassicarpa.</title>
        <authorList>
            <person name="Massaro I."/>
            <person name="Sinha N.R."/>
            <person name="Poethig S."/>
            <person name="Leichty A.R."/>
        </authorList>
    </citation>
    <scope>NUCLEOTIDE SEQUENCE</scope>
    <source>
        <strain evidence="8">Acra3RX</strain>
        <tissue evidence="8">Leaf</tissue>
    </source>
</reference>
<accession>A0AAE1MPH1</accession>
<keyword evidence="2" id="KW-0805">Transcription regulation</keyword>
<dbReference type="AlphaFoldDB" id="A0AAE1MPH1"/>
<dbReference type="CDD" id="cd10017">
    <property type="entry name" value="B3_DNA"/>
    <property type="match status" value="1"/>
</dbReference>
<name>A0AAE1MPH1_9FABA</name>
<evidence type="ECO:0000256" key="4">
    <source>
        <dbReference type="ARBA" id="ARBA00023163"/>
    </source>
</evidence>
<feature type="compositionally biased region" description="Acidic residues" evidence="6">
    <location>
        <begin position="50"/>
        <end position="62"/>
    </location>
</feature>
<evidence type="ECO:0000256" key="6">
    <source>
        <dbReference type="SAM" id="MobiDB-lite"/>
    </source>
</evidence>
<dbReference type="InterPro" id="IPR015300">
    <property type="entry name" value="DNA-bd_pseudobarrel_sf"/>
</dbReference>